<keyword evidence="1" id="KW-0812">Transmembrane</keyword>
<name>A0A133ZR83_9FIRM</name>
<dbReference type="EMBL" id="LSDA01000069">
    <property type="protein sequence ID" value="KXB57926.1"/>
    <property type="molecule type" value="Genomic_DNA"/>
</dbReference>
<accession>A0A133ZR83</accession>
<keyword evidence="1" id="KW-1133">Transmembrane helix</keyword>
<dbReference type="AlphaFoldDB" id="A0A133ZR83"/>
<evidence type="ECO:0000313" key="2">
    <source>
        <dbReference type="EMBL" id="KXB57926.1"/>
    </source>
</evidence>
<feature type="transmembrane region" description="Helical" evidence="1">
    <location>
        <begin position="21"/>
        <end position="40"/>
    </location>
</feature>
<organism evidence="2 3">
    <name type="scientific">Lachnoanaerobaculum saburreum</name>
    <dbReference type="NCBI Taxonomy" id="467210"/>
    <lineage>
        <taxon>Bacteria</taxon>
        <taxon>Bacillati</taxon>
        <taxon>Bacillota</taxon>
        <taxon>Clostridia</taxon>
        <taxon>Lachnospirales</taxon>
        <taxon>Lachnospiraceae</taxon>
        <taxon>Lachnoanaerobaculum</taxon>
    </lineage>
</organism>
<comment type="caution">
    <text evidence="2">The sequence shown here is derived from an EMBL/GenBank/DDBJ whole genome shotgun (WGS) entry which is preliminary data.</text>
</comment>
<evidence type="ECO:0000256" key="1">
    <source>
        <dbReference type="SAM" id="Phobius"/>
    </source>
</evidence>
<gene>
    <name evidence="2" type="ORF">HMPREF1866_01263</name>
</gene>
<protein>
    <submittedName>
        <fullName evidence="2">Uncharacterized protein</fullName>
    </submittedName>
</protein>
<dbReference type="STRING" id="467210.HMPREF1866_01263"/>
<keyword evidence="3" id="KW-1185">Reference proteome</keyword>
<dbReference type="Proteomes" id="UP000070394">
    <property type="component" value="Unassembled WGS sequence"/>
</dbReference>
<keyword evidence="1" id="KW-0472">Membrane</keyword>
<dbReference type="PATRIC" id="fig|467210.3.peg.1254"/>
<sequence>MTVLETGIKEYYSEEVFMNKIRFISVSIFFLLILNGCSIFKKGTDVNKVEYAINFIEYNKKYEIDIDNDGETDSVKVFIDEDGCTWVEVNNQKNAIGYSEEGIKSTIISDNNGNYCIGIAIHYDNDARISEFYRLNKDNIVYMSTVDGYIKDAYQDLGLYVEDRKYIIGFQTTMGIYLINSDLNIVSEGNYVINDSKHTLVKELKAYKYNDKAACYERTVYQKGEVFHLYETDMQHLIYFKTENGDKGYINVTKDDYESTAGEFYIEEERLVDYFDEEEISWAG</sequence>
<reference evidence="3" key="1">
    <citation type="submission" date="2016-01" db="EMBL/GenBank/DDBJ databases">
        <authorList>
            <person name="Mitreva M."/>
            <person name="Pepin K.H."/>
            <person name="Mihindukulasuriya K.A."/>
            <person name="Fulton R."/>
            <person name="Fronick C."/>
            <person name="O'Laughlin M."/>
            <person name="Miner T."/>
            <person name="Herter B."/>
            <person name="Rosa B.A."/>
            <person name="Cordes M."/>
            <person name="Tomlinson C."/>
            <person name="Wollam A."/>
            <person name="Palsikar V.B."/>
            <person name="Mardis E.R."/>
            <person name="Wilson R.K."/>
        </authorList>
    </citation>
    <scope>NUCLEOTIDE SEQUENCE [LARGE SCALE GENOMIC DNA]</scope>
    <source>
        <strain evidence="3">DNF00896</strain>
    </source>
</reference>
<proteinExistence type="predicted"/>
<evidence type="ECO:0000313" key="3">
    <source>
        <dbReference type="Proteomes" id="UP000070394"/>
    </source>
</evidence>